<evidence type="ECO:0000313" key="2">
    <source>
        <dbReference type="Proteomes" id="UP000292544"/>
    </source>
</evidence>
<dbReference type="RefSeq" id="WP_130567869.1">
    <property type="nucleotide sequence ID" value="NZ_SHLY01000008.1"/>
</dbReference>
<name>A0ABY1WL90_9GAMM</name>
<gene>
    <name evidence="1" type="ORF">EXY25_17620</name>
</gene>
<dbReference type="InterPro" id="IPR001451">
    <property type="entry name" value="Hexapep"/>
</dbReference>
<dbReference type="Pfam" id="PF00132">
    <property type="entry name" value="Hexapep"/>
    <property type="match status" value="1"/>
</dbReference>
<reference evidence="2" key="1">
    <citation type="submission" date="2019-02" db="EMBL/GenBank/DDBJ databases">
        <title>Draft genome sequence of Muricauda sp. 176CP4-71.</title>
        <authorList>
            <person name="Park J.-S."/>
        </authorList>
    </citation>
    <scope>NUCLEOTIDE SEQUENCE [LARGE SCALE GENOMIC DNA]</scope>
    <source>
        <strain evidence="2">176GS2-150</strain>
    </source>
</reference>
<dbReference type="PANTHER" id="PTHR13061">
    <property type="entry name" value="DYNACTIN SUBUNIT P25"/>
    <property type="match status" value="1"/>
</dbReference>
<keyword evidence="2" id="KW-1185">Reference proteome</keyword>
<accession>A0ABY1WL90</accession>
<dbReference type="EMBL" id="SHLY01000008">
    <property type="protein sequence ID" value="TAA41120.1"/>
    <property type="molecule type" value="Genomic_DNA"/>
</dbReference>
<evidence type="ECO:0000313" key="1">
    <source>
        <dbReference type="EMBL" id="TAA41120.1"/>
    </source>
</evidence>
<organism evidence="1 2">
    <name type="scientific">Corallincola spongiicola</name>
    <dbReference type="NCBI Taxonomy" id="2520508"/>
    <lineage>
        <taxon>Bacteria</taxon>
        <taxon>Pseudomonadati</taxon>
        <taxon>Pseudomonadota</taxon>
        <taxon>Gammaproteobacteria</taxon>
        <taxon>Alteromonadales</taxon>
        <taxon>Psychromonadaceae</taxon>
        <taxon>Corallincola</taxon>
    </lineage>
</organism>
<dbReference type="PANTHER" id="PTHR13061:SF56">
    <property type="entry name" value="PROTEIN YRDA"/>
    <property type="match status" value="1"/>
</dbReference>
<comment type="caution">
    <text evidence="1">The sequence shown here is derived from an EMBL/GenBank/DDBJ whole genome shotgun (WGS) entry which is preliminary data.</text>
</comment>
<dbReference type="CDD" id="cd04645">
    <property type="entry name" value="LbH_gamma_CA_like"/>
    <property type="match status" value="1"/>
</dbReference>
<sequence length="181" mass="19624">MLRPYKEELPHLSATAYVDEHAVVIGAVSLAADVSVWPMVVIRGDVNRIEIGARSNIQDGSIVHVTRVSSENPQGYPTLIGEDVTIGHQVMLHGCVIGDRVLVGMSAVVMDNVTVEDDVIIAAGSVVPPNKTLVSGYLYKGNPAKQARPLSEAELSFLKRSANNYVVLKDEYLEMVRQEAT</sequence>
<dbReference type="SUPFAM" id="SSF51161">
    <property type="entry name" value="Trimeric LpxA-like enzymes"/>
    <property type="match status" value="1"/>
</dbReference>
<proteinExistence type="predicted"/>
<dbReference type="InterPro" id="IPR047324">
    <property type="entry name" value="LbH_gamma_CA-like"/>
</dbReference>
<dbReference type="InterPro" id="IPR011004">
    <property type="entry name" value="Trimer_LpxA-like_sf"/>
</dbReference>
<protein>
    <submittedName>
        <fullName evidence="1">Gamma carbonic anhydrase family protein</fullName>
    </submittedName>
</protein>
<dbReference type="Gene3D" id="2.160.10.10">
    <property type="entry name" value="Hexapeptide repeat proteins"/>
    <property type="match status" value="1"/>
</dbReference>
<dbReference type="InterPro" id="IPR050484">
    <property type="entry name" value="Transf_Hexapept/Carb_Anhydrase"/>
</dbReference>
<dbReference type="Proteomes" id="UP000292544">
    <property type="component" value="Unassembled WGS sequence"/>
</dbReference>